<proteinExistence type="predicted"/>
<keyword evidence="3" id="KW-1185">Reference proteome</keyword>
<comment type="caution">
    <text evidence="2">The sequence shown here is derived from an EMBL/GenBank/DDBJ whole genome shotgun (WGS) entry which is preliminary data.</text>
</comment>
<dbReference type="EMBL" id="QNGE01004079">
    <property type="protein sequence ID" value="KAA3673250.1"/>
    <property type="molecule type" value="Genomic_DNA"/>
</dbReference>
<evidence type="ECO:0000313" key="2">
    <source>
        <dbReference type="EMBL" id="KAA3673250.1"/>
    </source>
</evidence>
<name>A0A5J4NCV1_9TREM</name>
<dbReference type="PANTHER" id="PTHR19446">
    <property type="entry name" value="REVERSE TRANSCRIPTASES"/>
    <property type="match status" value="1"/>
</dbReference>
<accession>A0A5J4NCV1</accession>
<dbReference type="Proteomes" id="UP000324629">
    <property type="component" value="Unassembled WGS sequence"/>
</dbReference>
<protein>
    <recommendedName>
        <fullName evidence="1">Reverse transcriptase domain-containing protein</fullName>
    </recommendedName>
</protein>
<organism evidence="2 3">
    <name type="scientific">Paragonimus westermani</name>
    <dbReference type="NCBI Taxonomy" id="34504"/>
    <lineage>
        <taxon>Eukaryota</taxon>
        <taxon>Metazoa</taxon>
        <taxon>Spiralia</taxon>
        <taxon>Lophotrochozoa</taxon>
        <taxon>Platyhelminthes</taxon>
        <taxon>Trematoda</taxon>
        <taxon>Digenea</taxon>
        <taxon>Plagiorchiida</taxon>
        <taxon>Troglotremata</taxon>
        <taxon>Troglotrematidae</taxon>
        <taxon>Paragonimus</taxon>
    </lineage>
</organism>
<dbReference type="PROSITE" id="PS50878">
    <property type="entry name" value="RT_POL"/>
    <property type="match status" value="1"/>
</dbReference>
<dbReference type="Pfam" id="PF00078">
    <property type="entry name" value="RVT_1"/>
    <property type="match status" value="1"/>
</dbReference>
<dbReference type="AlphaFoldDB" id="A0A5J4NCV1"/>
<evidence type="ECO:0000259" key="1">
    <source>
        <dbReference type="PROSITE" id="PS50878"/>
    </source>
</evidence>
<dbReference type="SUPFAM" id="SSF56672">
    <property type="entry name" value="DNA/RNA polymerases"/>
    <property type="match status" value="1"/>
</dbReference>
<sequence length="317" mass="36667">MSRFMKLARNWKCWSQCFLIKWNFKIRKTRVARKALSKRMIRRLNYATPQRLYHTRRKDAANSALDGSWTSLYKRASVYPIDMKDYWKEIFEMQSKPDDRPVAQQGHVWNVVAVFRSEEIRSGLRDAGGTAPGVDKLLANEVLRWSLEAVAQLFNLMLVLETPTSRLSLTRLAIVPKVDEPATPADYRSIAVSSVLQRVMHKVLEKRVRNMLTFSSLQVAFQRKDGCLEASILLHTTLRMVHDEARPIAMAFLDISKAFDSVSHDTILRNARRYGLPPPLIRYLSRLYHDSLTRWDDATINCRRGCDKGILCLPRCL</sequence>
<dbReference type="InterPro" id="IPR000477">
    <property type="entry name" value="RT_dom"/>
</dbReference>
<evidence type="ECO:0000313" key="3">
    <source>
        <dbReference type="Proteomes" id="UP000324629"/>
    </source>
</evidence>
<reference evidence="2 3" key="1">
    <citation type="journal article" date="2019" name="Gigascience">
        <title>Whole-genome sequence of the oriental lung fluke Paragonimus westermani.</title>
        <authorList>
            <person name="Oey H."/>
            <person name="Zakrzewski M."/>
            <person name="Narain K."/>
            <person name="Devi K.R."/>
            <person name="Agatsuma T."/>
            <person name="Nawaratna S."/>
            <person name="Gobert G.N."/>
            <person name="Jones M.K."/>
            <person name="Ragan M.A."/>
            <person name="McManus D.P."/>
            <person name="Krause L."/>
        </authorList>
    </citation>
    <scope>NUCLEOTIDE SEQUENCE [LARGE SCALE GENOMIC DNA]</scope>
    <source>
        <strain evidence="2 3">IND2009</strain>
    </source>
</reference>
<gene>
    <name evidence="2" type="ORF">DEA37_0011159</name>
</gene>
<dbReference type="InterPro" id="IPR043502">
    <property type="entry name" value="DNA/RNA_pol_sf"/>
</dbReference>
<feature type="domain" description="Reverse transcriptase" evidence="1">
    <location>
        <begin position="156"/>
        <end position="317"/>
    </location>
</feature>